<evidence type="ECO:0000313" key="1">
    <source>
        <dbReference type="EMBL" id="CAD8208054.1"/>
    </source>
</evidence>
<sequence>MATTSYFSISFTESEKGIIRKILQLPIKQYRYLENEVDALIDIWRMCEIHQLPYQFYDNQKFYCPECLTQKKPTIYHYIRSLNFDPIEESEKESIKSLENELSKYQQQNIPDINFEERQNRMMSQQNNRPNNTNAQVQQIDRENQELMELLKKRTKYLEVQKFISHISIEQRNRKIHDEMHNVDPQMRPSYDFRNQIQNHDNSQFESILKEYFRGQI</sequence>
<dbReference type="OMA" id="KIHDEMH"/>
<comment type="caution">
    <text evidence="1">The sequence shown here is derived from an EMBL/GenBank/DDBJ whole genome shotgun (WGS) entry which is preliminary data.</text>
</comment>
<dbReference type="AlphaFoldDB" id="A0A8S1Y949"/>
<accession>A0A8S1Y949</accession>
<gene>
    <name evidence="1" type="ORF">POCTA_138.1.T1430033</name>
</gene>
<reference evidence="1" key="1">
    <citation type="submission" date="2021-01" db="EMBL/GenBank/DDBJ databases">
        <authorList>
            <consortium name="Genoscope - CEA"/>
            <person name="William W."/>
        </authorList>
    </citation>
    <scope>NUCLEOTIDE SEQUENCE</scope>
</reference>
<name>A0A8S1Y949_PAROT</name>
<dbReference type="EMBL" id="CAJJDP010000144">
    <property type="protein sequence ID" value="CAD8208054.1"/>
    <property type="molecule type" value="Genomic_DNA"/>
</dbReference>
<dbReference type="OrthoDB" id="309746at2759"/>
<protein>
    <submittedName>
        <fullName evidence="1">Uncharacterized protein</fullName>
    </submittedName>
</protein>
<dbReference type="Proteomes" id="UP000683925">
    <property type="component" value="Unassembled WGS sequence"/>
</dbReference>
<keyword evidence="2" id="KW-1185">Reference proteome</keyword>
<organism evidence="1 2">
    <name type="scientific">Paramecium octaurelia</name>
    <dbReference type="NCBI Taxonomy" id="43137"/>
    <lineage>
        <taxon>Eukaryota</taxon>
        <taxon>Sar</taxon>
        <taxon>Alveolata</taxon>
        <taxon>Ciliophora</taxon>
        <taxon>Intramacronucleata</taxon>
        <taxon>Oligohymenophorea</taxon>
        <taxon>Peniculida</taxon>
        <taxon>Parameciidae</taxon>
        <taxon>Paramecium</taxon>
    </lineage>
</organism>
<evidence type="ECO:0000313" key="2">
    <source>
        <dbReference type="Proteomes" id="UP000683925"/>
    </source>
</evidence>
<proteinExistence type="predicted"/>